<organism evidence="2 3">
    <name type="scientific">Ceratodon purpureus</name>
    <name type="common">Fire moss</name>
    <name type="synonym">Dicranum purpureum</name>
    <dbReference type="NCBI Taxonomy" id="3225"/>
    <lineage>
        <taxon>Eukaryota</taxon>
        <taxon>Viridiplantae</taxon>
        <taxon>Streptophyta</taxon>
        <taxon>Embryophyta</taxon>
        <taxon>Bryophyta</taxon>
        <taxon>Bryophytina</taxon>
        <taxon>Bryopsida</taxon>
        <taxon>Dicranidae</taxon>
        <taxon>Pseudoditrichales</taxon>
        <taxon>Ditrichaceae</taxon>
        <taxon>Ceratodon</taxon>
    </lineage>
</organism>
<comment type="caution">
    <text evidence="2">The sequence shown here is derived from an EMBL/GenBank/DDBJ whole genome shotgun (WGS) entry which is preliminary data.</text>
</comment>
<dbReference type="EMBL" id="CM026425">
    <property type="protein sequence ID" value="KAG0576867.1"/>
    <property type="molecule type" value="Genomic_DNA"/>
</dbReference>
<sequence>MLMLLRALTSWPAPRDRSVQRSSSLATPVTWRALISSPPNMDVRRNASRPAPPQSSPDPHPGPVPRSPAPRLRTPSLRLARATPPPLRPGLSLLLPRHRRVACVAPRCMALTYAPRLASHRTPVIPSLSQCFSLRDD</sequence>
<keyword evidence="3" id="KW-1185">Reference proteome</keyword>
<evidence type="ECO:0000313" key="2">
    <source>
        <dbReference type="EMBL" id="KAG0576867.1"/>
    </source>
</evidence>
<protein>
    <submittedName>
        <fullName evidence="2">Uncharacterized protein</fullName>
    </submittedName>
</protein>
<proteinExistence type="predicted"/>
<name>A0A8T0I1H4_CERPU</name>
<accession>A0A8T0I1H4</accession>
<dbReference type="Proteomes" id="UP000822688">
    <property type="component" value="Chromosome 5"/>
</dbReference>
<reference evidence="2" key="1">
    <citation type="submission" date="2020-06" db="EMBL/GenBank/DDBJ databases">
        <title>WGS assembly of Ceratodon purpureus strain R40.</title>
        <authorList>
            <person name="Carey S.B."/>
            <person name="Jenkins J."/>
            <person name="Shu S."/>
            <person name="Lovell J.T."/>
            <person name="Sreedasyam A."/>
            <person name="Maumus F."/>
            <person name="Tiley G.P."/>
            <person name="Fernandez-Pozo N."/>
            <person name="Barry K."/>
            <person name="Chen C."/>
            <person name="Wang M."/>
            <person name="Lipzen A."/>
            <person name="Daum C."/>
            <person name="Saski C.A."/>
            <person name="Payton A.C."/>
            <person name="Mcbreen J.C."/>
            <person name="Conrad R.E."/>
            <person name="Kollar L.M."/>
            <person name="Olsson S."/>
            <person name="Huttunen S."/>
            <person name="Landis J.B."/>
            <person name="Wickett N.J."/>
            <person name="Johnson M.G."/>
            <person name="Rensing S.A."/>
            <person name="Grimwood J."/>
            <person name="Schmutz J."/>
            <person name="Mcdaniel S.F."/>
        </authorList>
    </citation>
    <scope>NUCLEOTIDE SEQUENCE</scope>
    <source>
        <strain evidence="2">R40</strain>
    </source>
</reference>
<gene>
    <name evidence="2" type="ORF">KC19_5G114200</name>
</gene>
<feature type="compositionally biased region" description="Pro residues" evidence="1">
    <location>
        <begin position="50"/>
        <end position="68"/>
    </location>
</feature>
<evidence type="ECO:0000256" key="1">
    <source>
        <dbReference type="SAM" id="MobiDB-lite"/>
    </source>
</evidence>
<dbReference type="AlphaFoldDB" id="A0A8T0I1H4"/>
<feature type="region of interest" description="Disordered" evidence="1">
    <location>
        <begin position="36"/>
        <end position="90"/>
    </location>
</feature>
<evidence type="ECO:0000313" key="3">
    <source>
        <dbReference type="Proteomes" id="UP000822688"/>
    </source>
</evidence>